<dbReference type="EMBL" id="CP113836">
    <property type="protein sequence ID" value="WAL64755.1"/>
    <property type="molecule type" value="Genomic_DNA"/>
</dbReference>
<proteinExistence type="predicted"/>
<name>A0ABY7AXL5_9PSEU</name>
<dbReference type="NCBIfam" id="TIGR03882">
    <property type="entry name" value="cyclo_dehyd_2"/>
    <property type="match status" value="1"/>
</dbReference>
<dbReference type="Proteomes" id="UP001163203">
    <property type="component" value="Chromosome"/>
</dbReference>
<organism evidence="2 3">
    <name type="scientific">Amycolatopsis cynarae</name>
    <dbReference type="NCBI Taxonomy" id="2995223"/>
    <lineage>
        <taxon>Bacteria</taxon>
        <taxon>Bacillati</taxon>
        <taxon>Actinomycetota</taxon>
        <taxon>Actinomycetes</taxon>
        <taxon>Pseudonocardiales</taxon>
        <taxon>Pseudonocardiaceae</taxon>
        <taxon>Amycolatopsis</taxon>
    </lineage>
</organism>
<dbReference type="InterPro" id="IPR000594">
    <property type="entry name" value="ThiF_NAD_FAD-bd"/>
</dbReference>
<keyword evidence="3" id="KW-1185">Reference proteome</keyword>
<gene>
    <name evidence="2" type="ORF">ORV05_27950</name>
</gene>
<evidence type="ECO:0000313" key="3">
    <source>
        <dbReference type="Proteomes" id="UP001163203"/>
    </source>
</evidence>
<dbReference type="InterPro" id="IPR035985">
    <property type="entry name" value="Ubiquitin-activating_enz"/>
</dbReference>
<dbReference type="Gene3D" id="3.40.50.720">
    <property type="entry name" value="NAD(P)-binding Rossmann-like Domain"/>
    <property type="match status" value="1"/>
</dbReference>
<dbReference type="Pfam" id="PF00899">
    <property type="entry name" value="ThiF"/>
    <property type="match status" value="1"/>
</dbReference>
<feature type="domain" description="THIF-type NAD/FAD binding fold" evidence="1">
    <location>
        <begin position="96"/>
        <end position="308"/>
    </location>
</feature>
<evidence type="ECO:0000313" key="2">
    <source>
        <dbReference type="EMBL" id="WAL64755.1"/>
    </source>
</evidence>
<dbReference type="SUPFAM" id="SSF69572">
    <property type="entry name" value="Activating enzymes of the ubiquitin-like proteins"/>
    <property type="match status" value="1"/>
</dbReference>
<reference evidence="2" key="1">
    <citation type="submission" date="2022-11" db="EMBL/GenBank/DDBJ databases">
        <authorList>
            <person name="Mo P."/>
        </authorList>
    </citation>
    <scope>NUCLEOTIDE SEQUENCE</scope>
    <source>
        <strain evidence="2">HUAS 11-8</strain>
    </source>
</reference>
<protein>
    <submittedName>
        <fullName evidence="2">TOMM leader peptide-binding protein</fullName>
    </submittedName>
</protein>
<sequence>MQIGLDPRHAMVASDLPSDLVRALRLVDGRHRLDELLDLTGSEHREQLRELLLTLTRLGLVEEAWAPAGHGRVAGEVDLWSLRARQPVHDAFTRRAHSAVVLYGTGRLTMAIATLLAASGVGHVQVEAEGLVAVQDVGTGYLESDIGRQRRLAAAAAITRVNRAVKNRRLSRDRQPELAVLADAIVPAPELVRLLMHEGVPHLPVRIREGLGIVGPLVYPGRSTCLGCADLHRKARDFRWPVVAGQLAGRSQPADLGTVQATAGVAVGQILRALSPGDGPPPTWNTTIEIDTFDGTIEHRAWPPYPDCDCGAQARHQ</sequence>
<evidence type="ECO:0000259" key="1">
    <source>
        <dbReference type="Pfam" id="PF00899"/>
    </source>
</evidence>
<accession>A0ABY7AXL5</accession>
<dbReference type="RefSeq" id="WP_268754980.1">
    <property type="nucleotide sequence ID" value="NZ_CP113836.1"/>
</dbReference>
<dbReference type="InterPro" id="IPR022291">
    <property type="entry name" value="Bacteriocin_synth_cyclodeHase"/>
</dbReference>